<dbReference type="OMA" id="CINATII"/>
<reference evidence="6" key="1">
    <citation type="submission" date="2025-08" db="UniProtKB">
        <authorList>
            <consortium name="RefSeq"/>
        </authorList>
    </citation>
    <scope>IDENTIFICATION</scope>
</reference>
<protein>
    <submittedName>
        <fullName evidence="6">UDP-galactose:fucoside alpha-3-galactosyltransferase-like</fullName>
    </submittedName>
</protein>
<feature type="chain" id="PRO_5034297963" evidence="3">
    <location>
        <begin position="18"/>
        <end position="335"/>
    </location>
</feature>
<gene>
    <name evidence="6" type="primary">LOC110979273</name>
</gene>
<keyword evidence="3" id="KW-0732">Signal</keyword>
<dbReference type="InterPro" id="IPR029044">
    <property type="entry name" value="Nucleotide-diphossugar_trans"/>
</dbReference>
<dbReference type="RefSeq" id="XP_022090619.1">
    <property type="nucleotide sequence ID" value="XM_022234927.1"/>
</dbReference>
<evidence type="ECO:0000313" key="6">
    <source>
        <dbReference type="RefSeq" id="XP_022090619.1"/>
    </source>
</evidence>
<proteinExistence type="inferred from homology"/>
<dbReference type="SUPFAM" id="SSF53448">
    <property type="entry name" value="Nucleotide-diphospho-sugar transferases"/>
    <property type="match status" value="1"/>
</dbReference>
<dbReference type="Proteomes" id="UP000694845">
    <property type="component" value="Unplaced"/>
</dbReference>
<dbReference type="PANTHER" id="PTHR47032">
    <property type="entry name" value="UDP-D-XYLOSE:L-FUCOSE ALPHA-1,3-D-XYLOSYLTRANSFERASE-RELATED"/>
    <property type="match status" value="1"/>
</dbReference>
<dbReference type="Gene3D" id="3.90.550.10">
    <property type="entry name" value="Spore Coat Polysaccharide Biosynthesis Protein SpsA, Chain A"/>
    <property type="match status" value="1"/>
</dbReference>
<feature type="signal peptide" evidence="3">
    <location>
        <begin position="1"/>
        <end position="17"/>
    </location>
</feature>
<comment type="similarity">
    <text evidence="1">Belongs to the glycosyltransferase 77 family.</text>
</comment>
<dbReference type="GO" id="GO:0016757">
    <property type="term" value="F:glycosyltransferase activity"/>
    <property type="evidence" value="ECO:0007669"/>
    <property type="project" value="TreeGrafter"/>
</dbReference>
<dbReference type="PANTHER" id="PTHR47032:SF1">
    <property type="entry name" value="UDP-D-XYLOSE:L-FUCOSE ALPHA-1,3-D-XYLOSYLTRANSFERASE-RELATED"/>
    <property type="match status" value="1"/>
</dbReference>
<name>A0A8B7YBJ5_ACAPL</name>
<feature type="region of interest" description="Disordered" evidence="2">
    <location>
        <begin position="33"/>
        <end position="58"/>
    </location>
</feature>
<dbReference type="AlphaFoldDB" id="A0A8B7YBJ5"/>
<evidence type="ECO:0000256" key="1">
    <source>
        <dbReference type="ARBA" id="ARBA00007033"/>
    </source>
</evidence>
<dbReference type="Pfam" id="PF03407">
    <property type="entry name" value="Nucleotid_trans"/>
    <property type="match status" value="1"/>
</dbReference>
<accession>A0A8B7YBJ5</accession>
<evidence type="ECO:0000259" key="4">
    <source>
        <dbReference type="Pfam" id="PF03407"/>
    </source>
</evidence>
<keyword evidence="5" id="KW-1185">Reference proteome</keyword>
<dbReference type="InterPro" id="IPR005069">
    <property type="entry name" value="Nucl-diP-sugar_transferase"/>
</dbReference>
<dbReference type="OrthoDB" id="1712432at2759"/>
<evidence type="ECO:0000313" key="5">
    <source>
        <dbReference type="Proteomes" id="UP000694845"/>
    </source>
</evidence>
<sequence length="335" mass="38549">MLQKFLVLSLLSTFIISIINYYQPPLAFTPTETSNGYEMNKNDPEKSPDAASGGTEARGRLSDCTLAEVAERTGVVILTTTNTAFLDMTLNMFESIKRLRLCINATIIAEDQRVYEYLHQLLEGDPGIHVLKTNSGEMGEEELDFIHNRPKYYGLMNKRQAYILTLLEQGLEVLFTDTDTYWFRDPLPYFHGDFDMYMVDLDAYSPRRNKGPARINFCAGFVHFKPTKETLRFVEAWIQTMTTHQRRGQHIPDQVVMNDLLRERKPVRIKVQPLDSNLFPWGERFYEMLAQGKNYPTVVMHAATIRGHKAKVEKFRSSGMWLVSNTSEELLNLGV</sequence>
<evidence type="ECO:0000256" key="3">
    <source>
        <dbReference type="SAM" id="SignalP"/>
    </source>
</evidence>
<dbReference type="GO" id="GO:0005794">
    <property type="term" value="C:Golgi apparatus"/>
    <property type="evidence" value="ECO:0007669"/>
    <property type="project" value="TreeGrafter"/>
</dbReference>
<feature type="domain" description="Nucleotide-diphospho-sugar transferase" evidence="4">
    <location>
        <begin position="104"/>
        <end position="314"/>
    </location>
</feature>
<organism evidence="5 6">
    <name type="scientific">Acanthaster planci</name>
    <name type="common">Crown-of-thorns starfish</name>
    <dbReference type="NCBI Taxonomy" id="133434"/>
    <lineage>
        <taxon>Eukaryota</taxon>
        <taxon>Metazoa</taxon>
        <taxon>Echinodermata</taxon>
        <taxon>Eleutherozoa</taxon>
        <taxon>Asterozoa</taxon>
        <taxon>Asteroidea</taxon>
        <taxon>Valvatacea</taxon>
        <taxon>Valvatida</taxon>
        <taxon>Acanthasteridae</taxon>
        <taxon>Acanthaster</taxon>
    </lineage>
</organism>
<dbReference type="KEGG" id="aplc:110979273"/>
<evidence type="ECO:0000256" key="2">
    <source>
        <dbReference type="SAM" id="MobiDB-lite"/>
    </source>
</evidence>
<dbReference type="GeneID" id="110979273"/>
<dbReference type="InterPro" id="IPR052636">
    <property type="entry name" value="UDP-D-xylose:L-fucose_XylT"/>
</dbReference>